<dbReference type="Pfam" id="PF03732">
    <property type="entry name" value="Retrotrans_gag"/>
    <property type="match status" value="1"/>
</dbReference>
<evidence type="ECO:0000259" key="3">
    <source>
        <dbReference type="PROSITE" id="PS50879"/>
    </source>
</evidence>
<dbReference type="GO" id="GO:0003676">
    <property type="term" value="F:nucleic acid binding"/>
    <property type="evidence" value="ECO:0007669"/>
    <property type="project" value="InterPro"/>
</dbReference>
<feature type="compositionally biased region" description="Basic and acidic residues" evidence="2">
    <location>
        <begin position="35"/>
        <end position="54"/>
    </location>
</feature>
<sequence length="1841" mass="207110">MEEEAVSENNPRGARLPTFNHKRIRSEVQVPGGQRGREERRSYGRIEGRHHSPSKEPSFLGEARKKRRIEELEEELKFLKEGDKKKGGQRQRRRSRSRSGSCGSPKHTPSHKEHNRRSKHRNQRSVSPKRRKLDHPKTPPHQHQHNPVWKKLHQISSSPFSAEIERAKFPARFVPPPLAVYDGKSDPVGHLSRYRQSMALHTSNDPLMCRIFPSSLGEVGLRWFDRLDHRSIRSWQEMSESFTARFITNTRKPKEIDALLALKMKAGETLKSYSARYWEVYNDIDACDEDIVMKTFRFGLNEDIKLRRSLTKRPPLSMEDLMTRLEEHIRVEDDPKSSARTVEAAPLIDKKTSQLEQNQAKKSKRTADQPRAGTCMAVHTVFKQPIYRLLPFIKDQPYFEWPAKMPGDPATREGKPYCSYHRERGHLTEQCRAYKYHLEQLVKNGHLRQYIDETKSSQQNIEAPKLRIKDSAPIGIIDVIHYGTTSHDQRGEMRRAAHLREVFQIGDSAQMAPVPLKKESTEQIIFTNQDLEGVQVPHSDALVVTLRIGEFDVKRILIDPGSSVEIMYESLFKGLGLEKKDLSLVEGPLSGFSGETVVPTGKVTINVKAGTVSTPTDFFVLNAFSPYNAILGRPWLHRMGAVPSTLHQRLRFPTPQGVMEVLGDQLAAKQCLENLCPESTRTQLLTLLEEYQDVFAWTPYEAPGVDPEFASHALNVSPQYKPVVQKARRSAPQHTEAVREEVERLLKVGAIREILYPQWLSNTVVVKKKNGKWRVCVDFTDLNKACPKDPFPLPKIDQLVDSTAGHERMSFLDAFQGYHQIALKEEDQEKTAFITPRGIFCYKTVEVYIDDMVVKSVKSTDHIGDLRKVFEILRRHSLKLNATKCAFGVGEVQRLTGMAAALNRFISKSAEKCRPFFDLIKKGKSFAWNEESDRAFELLKKYLSTPPLLSSPKEGEPLYIYLAASDKAVSAAIVRNGLGEQRPVYYTSKTMSGAETRYLPLEKSALALFITAKKLPHYFQAHTMIVLTSLPLKALFRSSDFSGRISKWGAHLGAYDVHYKPRTSIKGQVLADFVAEFAPEPSEQPTIEGSPKSAEQDEGSSHWTLYVDGAANSRGSGLGVVLISPEGEMLEQAVRLGFGASNNEAEYEALLHGLRAAKRLGATFLNLHCDSQLIVNQLTGEYTAKDERMMAYRDLAKDLIKNFDRVNIERVGREHNGHADSLAGLASAVAPDFRRTVIVEVQDSPSIMKSSPAIVCQVEAGPSWMDPILNYLTKDVLPEDQKEAAKIRRDATRYWVSREGKLYKKSYTGPYLLCVHPDVVPDLLYEIHEGVCGGHTGGRSLAHRAIGQGPHLSSTPISSPWPFAQWGLDLVGPLPRATGNRQWLIVATDYFTKWVEAEPLARITDSESRKFIWKNIITRFGIPRCFISDNGTQFDSGPFKKYCSEFGIRNHFSSPAYPQGNGQAESSNKTILNGIKKRLEEAKGRWVEELPTILWTFRTTPRSSTGETPYSLTYGVEAVIPLEVGLPTLRSEQYDQEDNELMLAKDMDLAQERRDLAMIRLASYQGDLKKRYGRNINARSLAIGDMVLRRVLGSRRDPSQGKLGANWEGPYQIVSEAGLGAFNLKGMDGKPLRRPWNISNLKKFYQNSGTAIKSLVTPRCSTYESSSGMVRRHQTLAMLGVSPVNPQVVWWDGIKTLATSRCSTYESSSGMVGRHQTLAMLGVSPVNPQVVWWDGIKTLATSRCSTYESSSGMVGRHQTLAMLGVSPVNPQVVWWDGIKTLATSRCSTYESSSGMVGRHQTLAMLGVSPVNPQVVWWDGIKTLATSRCSTYESSSGVVELL</sequence>
<dbReference type="PROSITE" id="PS50994">
    <property type="entry name" value="INTEGRASE"/>
    <property type="match status" value="1"/>
</dbReference>
<evidence type="ECO:0000256" key="1">
    <source>
        <dbReference type="ARBA" id="ARBA00023172"/>
    </source>
</evidence>
<dbReference type="GO" id="GO:0015074">
    <property type="term" value="P:DNA integration"/>
    <property type="evidence" value="ECO:0007669"/>
    <property type="project" value="InterPro"/>
</dbReference>
<dbReference type="InterPro" id="IPR005162">
    <property type="entry name" value="Retrotrans_gag_dom"/>
</dbReference>
<name>A0A2N9GLM5_FAGSY</name>
<evidence type="ECO:0000313" key="5">
    <source>
        <dbReference type="EMBL" id="SPD00154.1"/>
    </source>
</evidence>
<dbReference type="Pfam" id="PF00078">
    <property type="entry name" value="RVT_1"/>
    <property type="match status" value="1"/>
</dbReference>
<dbReference type="Pfam" id="PF05017">
    <property type="entry name" value="TMP"/>
    <property type="match status" value="4"/>
</dbReference>
<feature type="compositionally biased region" description="Basic and acidic residues" evidence="2">
    <location>
        <begin position="75"/>
        <end position="86"/>
    </location>
</feature>
<dbReference type="InterPro" id="IPR007713">
    <property type="entry name" value="TMP_rpt"/>
</dbReference>
<keyword evidence="1" id="KW-0233">DNA recombination</keyword>
<protein>
    <submittedName>
        <fullName evidence="5">Uncharacterized protein</fullName>
    </submittedName>
</protein>
<dbReference type="InterPro" id="IPR000477">
    <property type="entry name" value="RT_dom"/>
</dbReference>
<dbReference type="PANTHER" id="PTHR48475:SF2">
    <property type="entry name" value="RIBONUCLEASE H"/>
    <property type="match status" value="1"/>
</dbReference>
<proteinExistence type="predicted"/>
<organism evidence="5">
    <name type="scientific">Fagus sylvatica</name>
    <name type="common">Beechnut</name>
    <dbReference type="NCBI Taxonomy" id="28930"/>
    <lineage>
        <taxon>Eukaryota</taxon>
        <taxon>Viridiplantae</taxon>
        <taxon>Streptophyta</taxon>
        <taxon>Embryophyta</taxon>
        <taxon>Tracheophyta</taxon>
        <taxon>Spermatophyta</taxon>
        <taxon>Magnoliopsida</taxon>
        <taxon>eudicotyledons</taxon>
        <taxon>Gunneridae</taxon>
        <taxon>Pentapetalae</taxon>
        <taxon>rosids</taxon>
        <taxon>fabids</taxon>
        <taxon>Fagales</taxon>
        <taxon>Fagaceae</taxon>
        <taxon>Fagus</taxon>
    </lineage>
</organism>
<gene>
    <name evidence="5" type="ORF">FSB_LOCUS28036</name>
</gene>
<evidence type="ECO:0000259" key="4">
    <source>
        <dbReference type="PROSITE" id="PS50994"/>
    </source>
</evidence>
<dbReference type="InterPro" id="IPR043502">
    <property type="entry name" value="DNA/RNA_pol_sf"/>
</dbReference>
<dbReference type="InterPro" id="IPR041577">
    <property type="entry name" value="RT_RNaseH_2"/>
</dbReference>
<dbReference type="InterPro" id="IPR012337">
    <property type="entry name" value="RNaseH-like_sf"/>
</dbReference>
<dbReference type="InterPro" id="IPR043128">
    <property type="entry name" value="Rev_trsase/Diguanyl_cyclase"/>
</dbReference>
<dbReference type="PANTHER" id="PTHR48475">
    <property type="entry name" value="RIBONUCLEASE H"/>
    <property type="match status" value="1"/>
</dbReference>
<dbReference type="Gene3D" id="3.10.10.10">
    <property type="entry name" value="HIV Type 1 Reverse Transcriptase, subunit A, domain 1"/>
    <property type="match status" value="1"/>
</dbReference>
<dbReference type="SUPFAM" id="SSF53098">
    <property type="entry name" value="Ribonuclease H-like"/>
    <property type="match status" value="2"/>
</dbReference>
<dbReference type="InterPro" id="IPR001584">
    <property type="entry name" value="Integrase_cat-core"/>
</dbReference>
<dbReference type="PROSITE" id="PS50879">
    <property type="entry name" value="RNASE_H_1"/>
    <property type="match status" value="1"/>
</dbReference>
<dbReference type="Pfam" id="PF13456">
    <property type="entry name" value="RVT_3"/>
    <property type="match status" value="1"/>
</dbReference>
<dbReference type="InterPro" id="IPR002156">
    <property type="entry name" value="RNaseH_domain"/>
</dbReference>
<dbReference type="Pfam" id="PF17919">
    <property type="entry name" value="RT_RNaseH_2"/>
    <property type="match status" value="1"/>
</dbReference>
<feature type="region of interest" description="Disordered" evidence="2">
    <location>
        <begin position="330"/>
        <end position="371"/>
    </location>
</feature>
<dbReference type="Gene3D" id="2.40.70.10">
    <property type="entry name" value="Acid Proteases"/>
    <property type="match status" value="1"/>
</dbReference>
<feature type="compositionally biased region" description="Basic residues" evidence="2">
    <location>
        <begin position="87"/>
        <end position="97"/>
    </location>
</feature>
<accession>A0A2N9GLM5</accession>
<dbReference type="GO" id="GO:0006310">
    <property type="term" value="P:DNA recombination"/>
    <property type="evidence" value="ECO:0007669"/>
    <property type="project" value="UniProtKB-KW"/>
</dbReference>
<dbReference type="CDD" id="cd09279">
    <property type="entry name" value="RNase_HI_like"/>
    <property type="match status" value="1"/>
</dbReference>
<reference evidence="5" key="1">
    <citation type="submission" date="2018-02" db="EMBL/GenBank/DDBJ databases">
        <authorList>
            <person name="Cohen D.B."/>
            <person name="Kent A.D."/>
        </authorList>
    </citation>
    <scope>NUCLEOTIDE SEQUENCE</scope>
</reference>
<dbReference type="CDD" id="cd00303">
    <property type="entry name" value="retropepsin_like"/>
    <property type="match status" value="1"/>
</dbReference>
<feature type="domain" description="RNase H type-1" evidence="3">
    <location>
        <begin position="1099"/>
        <end position="1228"/>
    </location>
</feature>
<dbReference type="EMBL" id="OIVN01002052">
    <property type="protein sequence ID" value="SPD00154.1"/>
    <property type="molecule type" value="Genomic_DNA"/>
</dbReference>
<dbReference type="Gene3D" id="3.30.420.10">
    <property type="entry name" value="Ribonuclease H-like superfamily/Ribonuclease H"/>
    <property type="match status" value="2"/>
</dbReference>
<dbReference type="InterPro" id="IPR036397">
    <property type="entry name" value="RNaseH_sf"/>
</dbReference>
<dbReference type="CDD" id="cd01647">
    <property type="entry name" value="RT_LTR"/>
    <property type="match status" value="1"/>
</dbReference>
<feature type="domain" description="Integrase catalytic" evidence="4">
    <location>
        <begin position="1358"/>
        <end position="1517"/>
    </location>
</feature>
<feature type="region of interest" description="Disordered" evidence="2">
    <location>
        <begin position="1"/>
        <end position="147"/>
    </location>
</feature>
<dbReference type="Gene3D" id="3.30.70.270">
    <property type="match status" value="2"/>
</dbReference>
<dbReference type="InterPro" id="IPR021109">
    <property type="entry name" value="Peptidase_aspartic_dom_sf"/>
</dbReference>
<feature type="compositionally biased region" description="Basic residues" evidence="2">
    <location>
        <begin position="113"/>
        <end position="147"/>
    </location>
</feature>
<dbReference type="SUPFAM" id="SSF56672">
    <property type="entry name" value="DNA/RNA polymerases"/>
    <property type="match status" value="1"/>
</dbReference>
<dbReference type="GO" id="GO:0004523">
    <property type="term" value="F:RNA-DNA hybrid ribonuclease activity"/>
    <property type="evidence" value="ECO:0007669"/>
    <property type="project" value="InterPro"/>
</dbReference>
<evidence type="ECO:0000256" key="2">
    <source>
        <dbReference type="SAM" id="MobiDB-lite"/>
    </source>
</evidence>
<dbReference type="Pfam" id="PF00665">
    <property type="entry name" value="rve"/>
    <property type="match status" value="1"/>
</dbReference>